<keyword evidence="3" id="KW-1185">Reference proteome</keyword>
<feature type="region of interest" description="Disordered" evidence="1">
    <location>
        <begin position="1"/>
        <end position="46"/>
    </location>
</feature>
<organism evidence="2 3">
    <name type="scientific">Archangium lansingense</name>
    <dbReference type="NCBI Taxonomy" id="2995310"/>
    <lineage>
        <taxon>Bacteria</taxon>
        <taxon>Pseudomonadati</taxon>
        <taxon>Myxococcota</taxon>
        <taxon>Myxococcia</taxon>
        <taxon>Myxococcales</taxon>
        <taxon>Cystobacterineae</taxon>
        <taxon>Archangiaceae</taxon>
        <taxon>Archangium</taxon>
    </lineage>
</organism>
<comment type="caution">
    <text evidence="2">The sequence shown here is derived from an EMBL/GenBank/DDBJ whole genome shotgun (WGS) entry which is preliminary data.</text>
</comment>
<accession>A0ABT4AAR4</accession>
<sequence length="46" mass="5036">MSPLLNGARFTQVLPGEEDVEQEDEALALEDADVESGGLNSRYTLR</sequence>
<dbReference type="EMBL" id="JAPNKA010000001">
    <property type="protein sequence ID" value="MCY1078758.1"/>
    <property type="molecule type" value="Genomic_DNA"/>
</dbReference>
<evidence type="ECO:0000256" key="1">
    <source>
        <dbReference type="SAM" id="MobiDB-lite"/>
    </source>
</evidence>
<gene>
    <name evidence="2" type="ORF">OV287_30275</name>
</gene>
<evidence type="ECO:0000313" key="2">
    <source>
        <dbReference type="EMBL" id="MCY1078758.1"/>
    </source>
</evidence>
<dbReference type="RefSeq" id="WP_267537521.1">
    <property type="nucleotide sequence ID" value="NZ_JAPNKA010000001.1"/>
</dbReference>
<reference evidence="2 3" key="1">
    <citation type="submission" date="2022-11" db="EMBL/GenBank/DDBJ databases">
        <title>Minimal conservation of predation-associated metabolite biosynthetic gene clusters underscores biosynthetic potential of Myxococcota including descriptions for ten novel species: Archangium lansinium sp. nov., Myxococcus landrumus sp. nov., Nannocystis bai.</title>
        <authorList>
            <person name="Ahearne A."/>
            <person name="Stevens C."/>
            <person name="Phillips K."/>
        </authorList>
    </citation>
    <scope>NUCLEOTIDE SEQUENCE [LARGE SCALE GENOMIC DNA]</scope>
    <source>
        <strain evidence="2 3">MIWBW</strain>
    </source>
</reference>
<evidence type="ECO:0000313" key="3">
    <source>
        <dbReference type="Proteomes" id="UP001207654"/>
    </source>
</evidence>
<protein>
    <submittedName>
        <fullName evidence="2">Uncharacterized protein</fullName>
    </submittedName>
</protein>
<dbReference type="Proteomes" id="UP001207654">
    <property type="component" value="Unassembled WGS sequence"/>
</dbReference>
<name>A0ABT4AAR4_9BACT</name>
<proteinExistence type="predicted"/>
<feature type="compositionally biased region" description="Acidic residues" evidence="1">
    <location>
        <begin position="16"/>
        <end position="34"/>
    </location>
</feature>